<comment type="caution">
    <text evidence="6">The sequence shown here is derived from an EMBL/GenBank/DDBJ whole genome shotgun (WGS) entry which is preliminary data.</text>
</comment>
<dbReference type="InterPro" id="IPR019614">
    <property type="entry name" value="SAM-dep_methyl-trfase"/>
</dbReference>
<reference evidence="7" key="1">
    <citation type="journal article" date="2019" name="Int. J. Syst. Evol. Microbiol.">
        <title>The Global Catalogue of Microorganisms (GCM) 10K type strain sequencing project: providing services to taxonomists for standard genome sequencing and annotation.</title>
        <authorList>
            <consortium name="The Broad Institute Genomics Platform"/>
            <consortium name="The Broad Institute Genome Sequencing Center for Infectious Disease"/>
            <person name="Wu L."/>
            <person name="Ma J."/>
        </authorList>
    </citation>
    <scope>NUCLEOTIDE SEQUENCE [LARGE SCALE GENOMIC DNA]</scope>
    <source>
        <strain evidence="7">KCTC 42424</strain>
    </source>
</reference>
<name>A0ABV7VX23_9GAMM</name>
<dbReference type="CDD" id="cd02440">
    <property type="entry name" value="AdoMet_MTases"/>
    <property type="match status" value="1"/>
</dbReference>
<dbReference type="GO" id="GO:0032259">
    <property type="term" value="P:methylation"/>
    <property type="evidence" value="ECO:0007669"/>
    <property type="project" value="UniProtKB-KW"/>
</dbReference>
<accession>A0ABV7VX23</accession>
<dbReference type="Pfam" id="PF10672">
    <property type="entry name" value="Methyltrans_SAM"/>
    <property type="match status" value="1"/>
</dbReference>
<evidence type="ECO:0000256" key="4">
    <source>
        <dbReference type="ARBA" id="ARBA00022691"/>
    </source>
</evidence>
<dbReference type="PANTHER" id="PTHR43042">
    <property type="entry name" value="SAM-DEPENDENT METHYLTRANSFERASE"/>
    <property type="match status" value="1"/>
</dbReference>
<dbReference type="EMBL" id="JBHRYB010000013">
    <property type="protein sequence ID" value="MFC3681076.1"/>
    <property type="molecule type" value="Genomic_DNA"/>
</dbReference>
<protein>
    <submittedName>
        <fullName evidence="6">Class I SAM-dependent methyltransferase</fullName>
        <ecNumber evidence="6">2.1.1.-</ecNumber>
    </submittedName>
</protein>
<keyword evidence="1" id="KW-0698">rRNA processing</keyword>
<dbReference type="GO" id="GO:0008168">
    <property type="term" value="F:methyltransferase activity"/>
    <property type="evidence" value="ECO:0007669"/>
    <property type="project" value="UniProtKB-KW"/>
</dbReference>
<dbReference type="Proteomes" id="UP001595722">
    <property type="component" value="Unassembled WGS sequence"/>
</dbReference>
<dbReference type="EC" id="2.1.1.-" evidence="6"/>
<evidence type="ECO:0000256" key="1">
    <source>
        <dbReference type="ARBA" id="ARBA00022552"/>
    </source>
</evidence>
<keyword evidence="2 6" id="KW-0489">Methyltransferase</keyword>
<keyword evidence="4" id="KW-0949">S-adenosyl-L-methionine</keyword>
<proteinExistence type="predicted"/>
<evidence type="ECO:0000313" key="6">
    <source>
        <dbReference type="EMBL" id="MFC3681076.1"/>
    </source>
</evidence>
<dbReference type="PANTHER" id="PTHR43042:SF3">
    <property type="entry name" value="RIBOSOMAL RNA LARGE SUBUNIT METHYLTRANSFERASE YWBD-RELATED"/>
    <property type="match status" value="1"/>
</dbReference>
<evidence type="ECO:0000256" key="2">
    <source>
        <dbReference type="ARBA" id="ARBA00022603"/>
    </source>
</evidence>
<organism evidence="6 7">
    <name type="scientific">Bacterioplanoides pacificum</name>
    <dbReference type="NCBI Taxonomy" id="1171596"/>
    <lineage>
        <taxon>Bacteria</taxon>
        <taxon>Pseudomonadati</taxon>
        <taxon>Pseudomonadota</taxon>
        <taxon>Gammaproteobacteria</taxon>
        <taxon>Oceanospirillales</taxon>
        <taxon>Oceanospirillaceae</taxon>
        <taxon>Bacterioplanoides</taxon>
    </lineage>
</organism>
<evidence type="ECO:0000259" key="5">
    <source>
        <dbReference type="Pfam" id="PF10672"/>
    </source>
</evidence>
<evidence type="ECO:0000256" key="3">
    <source>
        <dbReference type="ARBA" id="ARBA00022679"/>
    </source>
</evidence>
<dbReference type="SUPFAM" id="SSF53335">
    <property type="entry name" value="S-adenosyl-L-methionine-dependent methyltransferases"/>
    <property type="match status" value="1"/>
</dbReference>
<evidence type="ECO:0000313" key="7">
    <source>
        <dbReference type="Proteomes" id="UP001595722"/>
    </source>
</evidence>
<keyword evidence="3 6" id="KW-0808">Transferase</keyword>
<feature type="domain" description="S-adenosylmethionine-dependent methyltransferase" evidence="5">
    <location>
        <begin position="14"/>
        <end position="292"/>
    </location>
</feature>
<keyword evidence="7" id="KW-1185">Reference proteome</keyword>
<sequence length="294" mass="33561">MFNHIHWPADDQAQRLFHGRGHAYPGYEHVNIDWYAPLVLITLYRPADDLWLQQLVAELRRHIPRATQIVAQQRYLRDGPFVWLAGAATERLVLQEQGLKYWLTLGQQQNTGIFLDMANGRRWLQQCSRGKRVLNLFAYTCAFSVAAHAGGASKIVNIDMSKASLAAGRNNHRLNNQDLDRVIFEGVDIFKSFGRIKKHGPYDLVVCDPPTFQKGSVNIERDYGKILRRLPQFCSPGAELLLCLNSPDLDETFLQQQVAEHCPDCQFIRRIDNPDVFVEAQSGKGLKALLYRYG</sequence>
<dbReference type="RefSeq" id="WP_376867260.1">
    <property type="nucleotide sequence ID" value="NZ_JBHRYB010000013.1"/>
</dbReference>
<gene>
    <name evidence="6" type="ORF">ACFOMG_13295</name>
</gene>
<dbReference type="Gene3D" id="3.40.50.150">
    <property type="entry name" value="Vaccinia Virus protein VP39"/>
    <property type="match status" value="1"/>
</dbReference>
<dbReference type="InterPro" id="IPR029063">
    <property type="entry name" value="SAM-dependent_MTases_sf"/>
</dbReference>